<dbReference type="PANTHER" id="PTHR31210">
    <property type="entry name" value="OS06G0731900 PROTEIN"/>
    <property type="match status" value="1"/>
</dbReference>
<feature type="compositionally biased region" description="Basic and acidic residues" evidence="1">
    <location>
        <begin position="108"/>
        <end position="124"/>
    </location>
</feature>
<keyword evidence="2" id="KW-1133">Transmembrane helix</keyword>
<evidence type="ECO:0000256" key="2">
    <source>
        <dbReference type="SAM" id="Phobius"/>
    </source>
</evidence>
<dbReference type="Pfam" id="PF05212">
    <property type="entry name" value="DUF707"/>
    <property type="match status" value="1"/>
</dbReference>
<dbReference type="InterPro" id="IPR007877">
    <property type="entry name" value="DUF707"/>
</dbReference>
<feature type="region of interest" description="Disordered" evidence="1">
    <location>
        <begin position="108"/>
        <end position="134"/>
    </location>
</feature>
<evidence type="ECO:0000313" key="4">
    <source>
        <dbReference type="Proteomes" id="UP001497512"/>
    </source>
</evidence>
<feature type="transmembrane region" description="Helical" evidence="2">
    <location>
        <begin position="12"/>
        <end position="35"/>
    </location>
</feature>
<gene>
    <name evidence="3" type="ORF">CSSPTR1EN2_LOCUS1661</name>
</gene>
<keyword evidence="2" id="KW-0472">Membrane</keyword>
<organism evidence="3 4">
    <name type="scientific">Sphagnum troendelagicum</name>
    <dbReference type="NCBI Taxonomy" id="128251"/>
    <lineage>
        <taxon>Eukaryota</taxon>
        <taxon>Viridiplantae</taxon>
        <taxon>Streptophyta</taxon>
        <taxon>Embryophyta</taxon>
        <taxon>Bryophyta</taxon>
        <taxon>Sphagnophytina</taxon>
        <taxon>Sphagnopsida</taxon>
        <taxon>Sphagnales</taxon>
        <taxon>Sphagnaceae</taxon>
        <taxon>Sphagnum</taxon>
    </lineage>
</organism>
<dbReference type="Proteomes" id="UP001497512">
    <property type="component" value="Chromosome 1"/>
</dbReference>
<evidence type="ECO:0008006" key="5">
    <source>
        <dbReference type="Google" id="ProtNLM"/>
    </source>
</evidence>
<dbReference type="PANTHER" id="PTHR31210:SF47">
    <property type="entry name" value="OS07G0564800 PROTEIN"/>
    <property type="match status" value="1"/>
</dbReference>
<keyword evidence="2" id="KW-0812">Transmembrane</keyword>
<proteinExistence type="predicted"/>
<protein>
    <recommendedName>
        <fullName evidence="5">Glycosyltransferase family 92 protein</fullName>
    </recommendedName>
</protein>
<dbReference type="EMBL" id="OZ019893">
    <property type="protein sequence ID" value="CAK9191979.1"/>
    <property type="molecule type" value="Genomic_DNA"/>
</dbReference>
<name>A0ABP0TBV6_9BRYO</name>
<accession>A0ABP0TBV6</accession>
<reference evidence="3 4" key="1">
    <citation type="submission" date="2024-02" db="EMBL/GenBank/DDBJ databases">
        <authorList>
            <consortium name="ELIXIR-Norway"/>
            <consortium name="Elixir Norway"/>
        </authorList>
    </citation>
    <scope>NUCLEOTIDE SEQUENCE [LARGE SCALE GENOMIC DNA]</scope>
</reference>
<evidence type="ECO:0000313" key="3">
    <source>
        <dbReference type="EMBL" id="CAK9191979.1"/>
    </source>
</evidence>
<evidence type="ECO:0000256" key="1">
    <source>
        <dbReference type="SAM" id="MobiDB-lite"/>
    </source>
</evidence>
<keyword evidence="4" id="KW-1185">Reference proteome</keyword>
<sequence>MKLGKGGHYVLGMPLHCALLPVVGFLFGFISGLGFNQQACKMGPWYVIQDQRVWQASDGTPKFMQEDQSSFQHVANRKLQPLQATATCTPCPKCSHISSSQLAQDARSKDEWELQSQAHKDGAKRTKSNGLGAQTPSLVDGLPQTFIHKTTDYYPRRLTGVPKEDLPVKPKNLLALAVGIKQNASVNAIIQKFPAEHFTIILFHYDNSVNEWSQFDWNDRVIHIQHTGQSKWWFAKRFLHPDVVHPYKYIFVWDEDMGVQNFDPLLYIDIIKKHDLQISQPAVDGVQSWPITGRQFWTGNEVHKQALWAGPNDNCTNTTIVPPCAGFVEIQVPVFVNTAWRCVWHLIQNDLVIAWGLDFQLQACINGPPHEHIGVVDAQWVVHEKVLSLGSEGVETSDPEKTRGEVILRSFTEWTENKERWQAAEDIQNSKTLV</sequence>